<dbReference type="RefSeq" id="WP_172965292.1">
    <property type="nucleotide sequence ID" value="NZ_CP020370.1"/>
</dbReference>
<sequence length="357" mass="37526">MMTPAIKKGLIAAGVLAAAVGAVLAWTALRPAGLGAGFVSGNGRIEATEIDVATRLAGRVQDIMVNEGDFVAIGQPLAQMQVDVLDAQRDEARAQSEQAVTAVASATAQVAVRRSDTAAAEALVAQRESELDAARRRLARSETLAKKGMTSRQTLDDDRAAVHGARATLAGAEAQVAAASAAITAAQAQVVGADSAVTASEATIARVAADIADSRLKSPRDGRVQYRIAQPGEVLAAGGRVLNLVDLGDVYMTFFLPETVVGRVALGSEVHLVLDAAPQYVIPARVSYVASTAQFTPKTVETASERQKLMFRVKAQIDRELLHKHLKMVKTGLPGMAWLKLDGSVPWPDKLAIRLPE</sequence>
<dbReference type="PANTHER" id="PTHR30438">
    <property type="entry name" value="36 KDA ANTIGEN-RELATED"/>
    <property type="match status" value="1"/>
</dbReference>
<accession>A0A2K8U9A2</accession>
<reference evidence="2 3" key="1">
    <citation type="submission" date="2017-03" db="EMBL/GenBank/DDBJ databases">
        <title>Complete genome sequence of Candidatus 'Thiodictyon syntrophicum' sp. nov. strain Cad16T, a photolithoautotroph purple sulfur bacterium isolated from an alpine meromictic lake.</title>
        <authorList>
            <person name="Luedin S.M."/>
            <person name="Pothier J.F."/>
            <person name="Danza F."/>
            <person name="Storelli N."/>
            <person name="Wittwer M."/>
            <person name="Tonolla M."/>
        </authorList>
    </citation>
    <scope>NUCLEOTIDE SEQUENCE [LARGE SCALE GENOMIC DNA]</scope>
    <source>
        <strain evidence="2 3">Cad16T</strain>
    </source>
</reference>
<dbReference type="PANTHER" id="PTHR30438:SF2">
    <property type="entry name" value="MEMBRANE PROTEIN"/>
    <property type="match status" value="1"/>
</dbReference>
<protein>
    <submittedName>
        <fullName evidence="2">Hemolysin D</fullName>
    </submittedName>
</protein>
<feature type="domain" description="Multidrug resistance protein MdtA-like alpha-helical hairpin" evidence="1">
    <location>
        <begin position="118"/>
        <end position="189"/>
    </location>
</feature>
<keyword evidence="3" id="KW-1185">Reference proteome</keyword>
<dbReference type="Proteomes" id="UP000232638">
    <property type="component" value="Chromosome"/>
</dbReference>
<dbReference type="Pfam" id="PF25876">
    <property type="entry name" value="HH_MFP_RND"/>
    <property type="match status" value="1"/>
</dbReference>
<evidence type="ECO:0000313" key="3">
    <source>
        <dbReference type="Proteomes" id="UP000232638"/>
    </source>
</evidence>
<dbReference type="EMBL" id="CP020370">
    <property type="protein sequence ID" value="AUB82144.1"/>
    <property type="molecule type" value="Genomic_DNA"/>
</dbReference>
<dbReference type="KEGG" id="tsy:THSYN_15110"/>
<dbReference type="InterPro" id="IPR058624">
    <property type="entry name" value="MdtA-like_HH"/>
</dbReference>
<dbReference type="AlphaFoldDB" id="A0A2K8U9A2"/>
<name>A0A2K8U9A2_9GAMM</name>
<gene>
    <name evidence="2" type="ORF">THSYN_15110</name>
</gene>
<dbReference type="Gene3D" id="1.10.287.470">
    <property type="entry name" value="Helix hairpin bin"/>
    <property type="match status" value="2"/>
</dbReference>
<evidence type="ECO:0000313" key="2">
    <source>
        <dbReference type="EMBL" id="AUB82144.1"/>
    </source>
</evidence>
<dbReference type="SUPFAM" id="SSF111369">
    <property type="entry name" value="HlyD-like secretion proteins"/>
    <property type="match status" value="2"/>
</dbReference>
<dbReference type="GO" id="GO:0005886">
    <property type="term" value="C:plasma membrane"/>
    <property type="evidence" value="ECO:0007669"/>
    <property type="project" value="TreeGrafter"/>
</dbReference>
<organism evidence="2 3">
    <name type="scientific">Candidatus Thiodictyon syntrophicum</name>
    <dbReference type="NCBI Taxonomy" id="1166950"/>
    <lineage>
        <taxon>Bacteria</taxon>
        <taxon>Pseudomonadati</taxon>
        <taxon>Pseudomonadota</taxon>
        <taxon>Gammaproteobacteria</taxon>
        <taxon>Chromatiales</taxon>
        <taxon>Chromatiaceae</taxon>
        <taxon>Thiodictyon</taxon>
    </lineage>
</organism>
<dbReference type="Gene3D" id="2.40.30.170">
    <property type="match status" value="1"/>
</dbReference>
<proteinExistence type="predicted"/>
<evidence type="ECO:0000259" key="1">
    <source>
        <dbReference type="Pfam" id="PF25876"/>
    </source>
</evidence>
<dbReference type="Gene3D" id="2.40.50.100">
    <property type="match status" value="1"/>
</dbReference>